<dbReference type="OrthoDB" id="2879186at2"/>
<proteinExistence type="predicted"/>
<dbReference type="eggNOG" id="ENOG5030CYN">
    <property type="taxonomic scope" value="Bacteria"/>
</dbReference>
<dbReference type="EMBL" id="JALP01000006">
    <property type="protein sequence ID" value="THG92283.1"/>
    <property type="molecule type" value="Genomic_DNA"/>
</dbReference>
<dbReference type="RefSeq" id="WP_003324233.1">
    <property type="nucleotide sequence ID" value="NZ_ALPT02000083.1"/>
</dbReference>
<dbReference type="AlphaFoldDB" id="A0A094WGY5"/>
<evidence type="ECO:0000256" key="1">
    <source>
        <dbReference type="SAM" id="Phobius"/>
    </source>
</evidence>
<accession>A0A094WGY5</accession>
<keyword evidence="1" id="KW-0812">Transmembrane</keyword>
<sequence>MDRDEGDGIEQQKTKLLTGIGCFLGLVFLMLLVIFAVGWLFFTKSFEETQLEVSFSPNDINKIEVVKVDEFPDPILRIKYDDKSIMKTKLPQNISIEWKNDYEAEVILTRRGSEPDIVKVEFEEP</sequence>
<reference evidence="2 4" key="1">
    <citation type="journal article" date="2014" name="Genome Announc.">
        <title>Draft Genome Sequence of Bacillus alcalophilus AV1934, a Classic Alkaliphile Isolated from Human Feces in 1934.</title>
        <authorList>
            <person name="Attie O."/>
            <person name="Jayaprakash A."/>
            <person name="Shah H."/>
            <person name="Paulsen I.T."/>
            <person name="Morino M."/>
            <person name="Takahashi Y."/>
            <person name="Narumi I."/>
            <person name="Sachidanandam R."/>
            <person name="Satoh K."/>
            <person name="Ito M."/>
            <person name="Krulwich T.A."/>
        </authorList>
    </citation>
    <scope>NUCLEOTIDE SEQUENCE [LARGE SCALE GENOMIC DNA]</scope>
    <source>
        <strain evidence="2 4">AV1934</strain>
    </source>
</reference>
<evidence type="ECO:0000313" key="4">
    <source>
        <dbReference type="Proteomes" id="UP000002754"/>
    </source>
</evidence>
<dbReference type="EMBL" id="ALPT02000083">
    <property type="protein sequence ID" value="KGA96051.1"/>
    <property type="molecule type" value="Genomic_DNA"/>
</dbReference>
<keyword evidence="1" id="KW-1133">Transmembrane helix</keyword>
<protein>
    <submittedName>
        <fullName evidence="2">Uncharacterized protein</fullName>
    </submittedName>
</protein>
<evidence type="ECO:0000313" key="5">
    <source>
        <dbReference type="Proteomes" id="UP000297014"/>
    </source>
</evidence>
<gene>
    <name evidence="3" type="ORF">AJ85_12100</name>
    <name evidence="2" type="ORF">BALCAV_0218545</name>
</gene>
<keyword evidence="1" id="KW-0472">Membrane</keyword>
<reference evidence="3 5" key="2">
    <citation type="submission" date="2014-01" db="EMBL/GenBank/DDBJ databases">
        <title>Draft genome sequencing of Bacillus alcalophilus CGMCC 1.3604.</title>
        <authorList>
            <person name="Yang J."/>
            <person name="Diao L."/>
            <person name="Yang S."/>
        </authorList>
    </citation>
    <scope>NUCLEOTIDE SEQUENCE [LARGE SCALE GENOMIC DNA]</scope>
    <source>
        <strain evidence="3 5">CGMCC 1.3604</strain>
    </source>
</reference>
<dbReference type="Proteomes" id="UP000002754">
    <property type="component" value="Unassembled WGS sequence"/>
</dbReference>
<name>A0A094WGY5_ALKAL</name>
<dbReference type="Proteomes" id="UP000297014">
    <property type="component" value="Unassembled WGS sequence"/>
</dbReference>
<organism evidence="2 4">
    <name type="scientific">Alkalihalobacillus alcalophilus ATCC 27647 = CGMCC 1.3604</name>
    <dbReference type="NCBI Taxonomy" id="1218173"/>
    <lineage>
        <taxon>Bacteria</taxon>
        <taxon>Bacillati</taxon>
        <taxon>Bacillota</taxon>
        <taxon>Bacilli</taxon>
        <taxon>Bacillales</taxon>
        <taxon>Bacillaceae</taxon>
        <taxon>Alkalihalobacillus</taxon>
    </lineage>
</organism>
<evidence type="ECO:0000313" key="2">
    <source>
        <dbReference type="EMBL" id="KGA96051.1"/>
    </source>
</evidence>
<feature type="transmembrane region" description="Helical" evidence="1">
    <location>
        <begin position="20"/>
        <end position="42"/>
    </location>
</feature>
<comment type="caution">
    <text evidence="2">The sequence shown here is derived from an EMBL/GenBank/DDBJ whole genome shotgun (WGS) entry which is preliminary data.</text>
</comment>
<evidence type="ECO:0000313" key="3">
    <source>
        <dbReference type="EMBL" id="THG92283.1"/>
    </source>
</evidence>
<keyword evidence="4" id="KW-1185">Reference proteome</keyword>